<protein>
    <submittedName>
        <fullName evidence="5">Extracellular solute-binding protein</fullName>
    </submittedName>
</protein>
<evidence type="ECO:0000313" key="5">
    <source>
        <dbReference type="EMBL" id="AIQ92790.1"/>
    </source>
</evidence>
<dbReference type="PANTHER" id="PTHR30290">
    <property type="entry name" value="PERIPLASMIC BINDING COMPONENT OF ABC TRANSPORTER"/>
    <property type="match status" value="1"/>
</dbReference>
<dbReference type="SUPFAM" id="SSF53850">
    <property type="entry name" value="Periplasmic binding protein-like II"/>
    <property type="match status" value="1"/>
</dbReference>
<dbReference type="InterPro" id="IPR039424">
    <property type="entry name" value="SBP_5"/>
</dbReference>
<dbReference type="PROSITE" id="PS51318">
    <property type="entry name" value="TAT"/>
    <property type="match status" value="1"/>
</dbReference>
<dbReference type="Proteomes" id="UP000029492">
    <property type="component" value="Chromosome"/>
</dbReference>
<dbReference type="GO" id="GO:0015833">
    <property type="term" value="P:peptide transport"/>
    <property type="evidence" value="ECO:0007669"/>
    <property type="project" value="TreeGrafter"/>
</dbReference>
<dbReference type="InterPro" id="IPR000914">
    <property type="entry name" value="SBP_5_dom"/>
</dbReference>
<dbReference type="Pfam" id="PF00496">
    <property type="entry name" value="SBP_bac_5"/>
    <property type="match status" value="1"/>
</dbReference>
<evidence type="ECO:0000256" key="3">
    <source>
        <dbReference type="ARBA" id="ARBA00022729"/>
    </source>
</evidence>
<keyword evidence="3" id="KW-0732">Signal</keyword>
<dbReference type="Gene3D" id="3.40.190.10">
    <property type="entry name" value="Periplasmic binding protein-like II"/>
    <property type="match status" value="1"/>
</dbReference>
<feature type="domain" description="Solute-binding protein family 5" evidence="4">
    <location>
        <begin position="73"/>
        <end position="425"/>
    </location>
</feature>
<dbReference type="STRING" id="693986.MOC_5035"/>
<dbReference type="AlphaFoldDB" id="A0A089P202"/>
<keyword evidence="6" id="KW-1185">Reference proteome</keyword>
<dbReference type="HOGENOM" id="CLU_017028_7_1_5"/>
<reference evidence="5 6" key="1">
    <citation type="journal article" date="2014" name="PLoS ONE">
        <title>Genome Information of Methylobacterium oryzae, a Plant-Probiotic Methylotroph in the Phyllosphere.</title>
        <authorList>
            <person name="Kwak M.J."/>
            <person name="Jeong H."/>
            <person name="Madhaiyan M."/>
            <person name="Lee Y."/>
            <person name="Sa T.M."/>
            <person name="Oh T.K."/>
            <person name="Kim J.F."/>
        </authorList>
    </citation>
    <scope>NUCLEOTIDE SEQUENCE [LARGE SCALE GENOMIC DNA]</scope>
    <source>
        <strain evidence="5 6">CBMB20</strain>
    </source>
</reference>
<dbReference type="CDD" id="cd08502">
    <property type="entry name" value="PBP2_NikA_DppA_OppA_like_16"/>
    <property type="match status" value="1"/>
</dbReference>
<evidence type="ECO:0000313" key="6">
    <source>
        <dbReference type="Proteomes" id="UP000029492"/>
    </source>
</evidence>
<dbReference type="InterPro" id="IPR006311">
    <property type="entry name" value="TAT_signal"/>
</dbReference>
<dbReference type="EMBL" id="CP003811">
    <property type="protein sequence ID" value="AIQ92790.1"/>
    <property type="molecule type" value="Genomic_DNA"/>
</dbReference>
<name>A0A089P202_9HYPH</name>
<proteinExistence type="inferred from homology"/>
<evidence type="ECO:0000259" key="4">
    <source>
        <dbReference type="Pfam" id="PF00496"/>
    </source>
</evidence>
<dbReference type="GO" id="GO:1904680">
    <property type="term" value="F:peptide transmembrane transporter activity"/>
    <property type="evidence" value="ECO:0007669"/>
    <property type="project" value="TreeGrafter"/>
</dbReference>
<dbReference type="Gene3D" id="3.10.105.10">
    <property type="entry name" value="Dipeptide-binding Protein, Domain 3"/>
    <property type="match status" value="1"/>
</dbReference>
<accession>A0A089P202</accession>
<comment type="similarity">
    <text evidence="2">Belongs to the bacterial solute-binding protein 5 family.</text>
</comment>
<comment type="subcellular location">
    <subcellularLocation>
        <location evidence="1">Periplasm</location>
    </subcellularLocation>
</comment>
<gene>
    <name evidence="5" type="ORF">MOC_5035</name>
</gene>
<dbReference type="PANTHER" id="PTHR30290:SF38">
    <property type="entry name" value="D,D-DIPEPTIDE-BINDING PERIPLASMIC PROTEIN DDPA-RELATED"/>
    <property type="match status" value="1"/>
</dbReference>
<dbReference type="RefSeq" id="WP_043759640.1">
    <property type="nucleotide sequence ID" value="NZ_CP003811.1"/>
</dbReference>
<dbReference type="eggNOG" id="COG0747">
    <property type="taxonomic scope" value="Bacteria"/>
</dbReference>
<dbReference type="KEGG" id="mor:MOC_5035"/>
<sequence length="528" mass="58034">MDRRTFLKGSAALGLAAPQIARPALAQGAKVLRFVPQANLANFDPIWGTQYVVRNAGTLVWDMLYGVDAQLKPQRQMVESEEVSGDKLTWTFRLRPGLKWHDGEPVLAKDVVASLTRWMARDPIGLMIRGIQDDLAATDDKTFQWRLKKPFPKLLYALGKTNAPMALMMPERIAKTDPFTQISEYVGSGPMKFVRNEWVPGARAVFETFTDYKPRDEPNSWLAGGKRMLVDRVEWVIMPDAATASAALQNGEVDWWENPISDLVPLLRKNSNLNVDIADPLGNVGSFRMNHLHPPFDNPKIRQAVMTAMSQEDYMRAIVGDDDSLWKKLPGFFTPGTPLYSEAGGGNVGKGDIKLGQKLLKEAGYKGEPVVCIVAQDQGITKAQGDITADLLKQMGFNVDFVATDWGTTGTRRASKAPPSQGGWNMFHTWHAGADCINPAGYPAVRASGDKAWFGWPNIPPVETAIAEWFDAADPAAEKAAIDKVNAAACEGVVYVPTGFFLGYQAWRKNVSGIVKGPIPFTWGVSKA</sequence>
<evidence type="ECO:0000256" key="2">
    <source>
        <dbReference type="ARBA" id="ARBA00005695"/>
    </source>
</evidence>
<evidence type="ECO:0000256" key="1">
    <source>
        <dbReference type="ARBA" id="ARBA00004418"/>
    </source>
</evidence>
<organism evidence="5 6">
    <name type="scientific">Methylobacterium oryzae CBMB20</name>
    <dbReference type="NCBI Taxonomy" id="693986"/>
    <lineage>
        <taxon>Bacteria</taxon>
        <taxon>Pseudomonadati</taxon>
        <taxon>Pseudomonadota</taxon>
        <taxon>Alphaproteobacteria</taxon>
        <taxon>Hyphomicrobiales</taxon>
        <taxon>Methylobacteriaceae</taxon>
        <taxon>Methylobacterium</taxon>
    </lineage>
</organism>